<evidence type="ECO:0000313" key="2">
    <source>
        <dbReference type="Proteomes" id="UP000289954"/>
    </source>
</evidence>
<reference evidence="1 2" key="1">
    <citation type="submission" date="2019-01" db="EMBL/GenBank/DDBJ databases">
        <title>Draft genome sequence of Cellulomonas takizawaensis strain TKZ-21.</title>
        <authorList>
            <person name="Yamamura H."/>
            <person name="Hayashi T."/>
            <person name="Hamada M."/>
            <person name="Serisawa Y."/>
            <person name="Matsuyama K."/>
            <person name="Nakagawa Y."/>
            <person name="Otoguro M."/>
            <person name="Yanagida F."/>
            <person name="Hayakawa M."/>
        </authorList>
    </citation>
    <scope>NUCLEOTIDE SEQUENCE [LARGE SCALE GENOMIC DNA]</scope>
    <source>
        <strain evidence="1 2">NBRC12680</strain>
    </source>
</reference>
<proteinExistence type="predicted"/>
<dbReference type="EMBL" id="BIMR01000268">
    <property type="protein sequence ID" value="GCE77854.1"/>
    <property type="molecule type" value="Genomic_DNA"/>
</dbReference>
<organism evidence="1 2">
    <name type="scientific">Cellulomonas biazotea</name>
    <dbReference type="NCBI Taxonomy" id="1709"/>
    <lineage>
        <taxon>Bacteria</taxon>
        <taxon>Bacillati</taxon>
        <taxon>Actinomycetota</taxon>
        <taxon>Actinomycetes</taxon>
        <taxon>Micrococcales</taxon>
        <taxon>Cellulomonadaceae</taxon>
        <taxon>Cellulomonas</taxon>
    </lineage>
</organism>
<evidence type="ECO:0000313" key="1">
    <source>
        <dbReference type="EMBL" id="GCE77854.1"/>
    </source>
</evidence>
<accession>A0A402DUQ6</accession>
<comment type="caution">
    <text evidence="1">The sequence shown here is derived from an EMBL/GenBank/DDBJ whole genome shotgun (WGS) entry which is preliminary data.</text>
</comment>
<protein>
    <submittedName>
        <fullName evidence="1">Uncharacterized protein</fullName>
    </submittedName>
</protein>
<keyword evidence="2" id="KW-1185">Reference proteome</keyword>
<name>A0A402DUQ6_9CELL</name>
<dbReference type="Proteomes" id="UP000289954">
    <property type="component" value="Unassembled WGS sequence"/>
</dbReference>
<gene>
    <name evidence="1" type="ORF">CBZ_29100</name>
</gene>
<sequence length="154" mass="16808">MRTPGRPRPYRRRRPVERWVAMGRFSVDLFSDGRWSDEATAPTWLSLEIHDSDIAVVRYAPAGPGTGLVYLGYQPRDYFDDPGASAPVDVVAEARGLATWALTAVGTVVEPEEVEPLLAREGIESAVDLFVEETVTTLFALLGVPLPAELAPAD</sequence>
<dbReference type="AlphaFoldDB" id="A0A402DUQ6"/>